<keyword evidence="4" id="KW-0804">Transcription</keyword>
<protein>
    <submittedName>
        <fullName evidence="6">LysR family transcriptional regulator</fullName>
    </submittedName>
</protein>
<comment type="similarity">
    <text evidence="1">Belongs to the LysR transcriptional regulatory family.</text>
</comment>
<comment type="caution">
    <text evidence="6">The sequence shown here is derived from an EMBL/GenBank/DDBJ whole genome shotgun (WGS) entry which is preliminary data.</text>
</comment>
<evidence type="ECO:0000256" key="1">
    <source>
        <dbReference type="ARBA" id="ARBA00009437"/>
    </source>
</evidence>
<sequence>MKKNTSLRQFDLNLLVLFEALITERHVSRAAEKVFLSQSAMSHALNRLRENLDDPLLIRTENGLQPTTRAMEMLPEVRAILRQIEQTLTPPEAFDAAQSQRKFRIACTDFFEAVIFPELICHFHEIAPNIVIEVEMIRENASQEALEDGSIDLVVGIDANDDIPEHLIVEHWLTERQVCLINNKEWPVKKGEMSVISDKLPENIVESDKTCEERYPSLTLEEYISLPHVVFYDLAGSNISRIDDWLSRQQLQRHYIARTMNYMAAAKIVSQTNAIITLPRQMALLFKSLFDVHQIQPPEGIPDIDMVILSHPLYHQDPALIWLKQQIHLISRR</sequence>
<dbReference type="EMBL" id="JACJFM010000066">
    <property type="protein sequence ID" value="MBB1489624.1"/>
    <property type="molecule type" value="Genomic_DNA"/>
</dbReference>
<dbReference type="PANTHER" id="PTHR30118:SF15">
    <property type="entry name" value="TRANSCRIPTIONAL REGULATORY PROTEIN"/>
    <property type="match status" value="1"/>
</dbReference>
<dbReference type="InterPro" id="IPR037402">
    <property type="entry name" value="YidZ_PBP2"/>
</dbReference>
<dbReference type="Pfam" id="PF03466">
    <property type="entry name" value="LysR_substrate"/>
    <property type="match status" value="1"/>
</dbReference>
<dbReference type="PRINTS" id="PR00039">
    <property type="entry name" value="HTHLYSR"/>
</dbReference>
<dbReference type="InterPro" id="IPR005119">
    <property type="entry name" value="LysR_subst-bd"/>
</dbReference>
<dbReference type="InterPro" id="IPR050389">
    <property type="entry name" value="LysR-type_TF"/>
</dbReference>
<evidence type="ECO:0000313" key="7">
    <source>
        <dbReference type="Proteomes" id="UP000565262"/>
    </source>
</evidence>
<dbReference type="InterPro" id="IPR036388">
    <property type="entry name" value="WH-like_DNA-bd_sf"/>
</dbReference>
<dbReference type="InterPro" id="IPR000847">
    <property type="entry name" value="LysR_HTH_N"/>
</dbReference>
<accession>A0A839IYE6</accession>
<dbReference type="PROSITE" id="PS50931">
    <property type="entry name" value="HTH_LYSR"/>
    <property type="match status" value="1"/>
</dbReference>
<dbReference type="Pfam" id="PF00126">
    <property type="entry name" value="HTH_1"/>
    <property type="match status" value="1"/>
</dbReference>
<keyword evidence="2" id="KW-0805">Transcription regulation</keyword>
<dbReference type="SUPFAM" id="SSF53850">
    <property type="entry name" value="Periplasmic binding protein-like II"/>
    <property type="match status" value="1"/>
</dbReference>
<name>A0A839IYE6_9GAMM</name>
<keyword evidence="7" id="KW-1185">Reference proteome</keyword>
<keyword evidence="3" id="KW-0238">DNA-binding</keyword>
<evidence type="ECO:0000313" key="6">
    <source>
        <dbReference type="EMBL" id="MBB1489624.1"/>
    </source>
</evidence>
<dbReference type="InterPro" id="IPR036390">
    <property type="entry name" value="WH_DNA-bd_sf"/>
</dbReference>
<dbReference type="PANTHER" id="PTHR30118">
    <property type="entry name" value="HTH-TYPE TRANSCRIPTIONAL REGULATOR LEUO-RELATED"/>
    <property type="match status" value="1"/>
</dbReference>
<gene>
    <name evidence="6" type="ORF">H4O21_23720</name>
</gene>
<feature type="domain" description="HTH lysR-type" evidence="5">
    <location>
        <begin position="10"/>
        <end position="67"/>
    </location>
</feature>
<evidence type="ECO:0000259" key="5">
    <source>
        <dbReference type="PROSITE" id="PS50931"/>
    </source>
</evidence>
<dbReference type="GO" id="GO:0003677">
    <property type="term" value="F:DNA binding"/>
    <property type="evidence" value="ECO:0007669"/>
    <property type="project" value="UniProtKB-KW"/>
</dbReference>
<proteinExistence type="inferred from homology"/>
<reference evidence="6 7" key="1">
    <citation type="submission" date="2020-08" db="EMBL/GenBank/DDBJ databases">
        <title>Oceanospirillum sp. nov. isolated from marine sediment.</title>
        <authorList>
            <person name="Ji X."/>
        </authorList>
    </citation>
    <scope>NUCLEOTIDE SEQUENCE [LARGE SCALE GENOMIC DNA]</scope>
    <source>
        <strain evidence="6 7">D5</strain>
    </source>
</reference>
<organism evidence="6 7">
    <name type="scientific">Oceanospirillum sediminis</name>
    <dbReference type="NCBI Taxonomy" id="2760088"/>
    <lineage>
        <taxon>Bacteria</taxon>
        <taxon>Pseudomonadati</taxon>
        <taxon>Pseudomonadota</taxon>
        <taxon>Gammaproteobacteria</taxon>
        <taxon>Oceanospirillales</taxon>
        <taxon>Oceanospirillaceae</taxon>
        <taxon>Oceanospirillum</taxon>
    </lineage>
</organism>
<dbReference type="CDD" id="cd08417">
    <property type="entry name" value="PBP2_Nitroaromatics_like"/>
    <property type="match status" value="1"/>
</dbReference>
<dbReference type="GO" id="GO:0003700">
    <property type="term" value="F:DNA-binding transcription factor activity"/>
    <property type="evidence" value="ECO:0007669"/>
    <property type="project" value="InterPro"/>
</dbReference>
<dbReference type="SUPFAM" id="SSF46785">
    <property type="entry name" value="Winged helix' DNA-binding domain"/>
    <property type="match status" value="1"/>
</dbReference>
<evidence type="ECO:0000256" key="4">
    <source>
        <dbReference type="ARBA" id="ARBA00023163"/>
    </source>
</evidence>
<evidence type="ECO:0000256" key="3">
    <source>
        <dbReference type="ARBA" id="ARBA00023125"/>
    </source>
</evidence>
<dbReference type="AlphaFoldDB" id="A0A839IYE6"/>
<dbReference type="Gene3D" id="1.10.10.10">
    <property type="entry name" value="Winged helix-like DNA-binding domain superfamily/Winged helix DNA-binding domain"/>
    <property type="match status" value="1"/>
</dbReference>
<dbReference type="Proteomes" id="UP000565262">
    <property type="component" value="Unassembled WGS sequence"/>
</dbReference>
<dbReference type="Gene3D" id="3.40.190.10">
    <property type="entry name" value="Periplasmic binding protein-like II"/>
    <property type="match status" value="3"/>
</dbReference>
<dbReference type="RefSeq" id="WP_182812229.1">
    <property type="nucleotide sequence ID" value="NZ_JACJFM010000066.1"/>
</dbReference>
<evidence type="ECO:0000256" key="2">
    <source>
        <dbReference type="ARBA" id="ARBA00023015"/>
    </source>
</evidence>